<reference evidence="2 3" key="1">
    <citation type="submission" date="2023-10" db="EMBL/GenBank/DDBJ databases">
        <title>Genomes of two closely related lineages of the louse Polyplax serrata with different host specificities.</title>
        <authorList>
            <person name="Martinu J."/>
            <person name="Tarabai H."/>
            <person name="Stefka J."/>
            <person name="Hypsa V."/>
        </authorList>
    </citation>
    <scope>NUCLEOTIDE SEQUENCE [LARGE SCALE GENOMIC DNA]</scope>
    <source>
        <strain evidence="2">HR10_N</strain>
    </source>
</reference>
<keyword evidence="1" id="KW-0812">Transmembrane</keyword>
<name>A0AAN8P7H6_POLSC</name>
<keyword evidence="1" id="KW-0472">Membrane</keyword>
<feature type="transmembrane region" description="Helical" evidence="1">
    <location>
        <begin position="24"/>
        <end position="45"/>
    </location>
</feature>
<gene>
    <name evidence="2" type="ORF">RUM43_009156</name>
</gene>
<dbReference type="Proteomes" id="UP001372834">
    <property type="component" value="Unassembled WGS sequence"/>
</dbReference>
<evidence type="ECO:0000313" key="2">
    <source>
        <dbReference type="EMBL" id="KAK6623304.1"/>
    </source>
</evidence>
<dbReference type="EMBL" id="JAWJWE010000038">
    <property type="protein sequence ID" value="KAK6623304.1"/>
    <property type="molecule type" value="Genomic_DNA"/>
</dbReference>
<protein>
    <submittedName>
        <fullName evidence="2">Uncharacterized protein</fullName>
    </submittedName>
</protein>
<comment type="caution">
    <text evidence="2">The sequence shown here is derived from an EMBL/GenBank/DDBJ whole genome shotgun (WGS) entry which is preliminary data.</text>
</comment>
<organism evidence="2 3">
    <name type="scientific">Polyplax serrata</name>
    <name type="common">Common mouse louse</name>
    <dbReference type="NCBI Taxonomy" id="468196"/>
    <lineage>
        <taxon>Eukaryota</taxon>
        <taxon>Metazoa</taxon>
        <taxon>Ecdysozoa</taxon>
        <taxon>Arthropoda</taxon>
        <taxon>Hexapoda</taxon>
        <taxon>Insecta</taxon>
        <taxon>Pterygota</taxon>
        <taxon>Neoptera</taxon>
        <taxon>Paraneoptera</taxon>
        <taxon>Psocodea</taxon>
        <taxon>Troctomorpha</taxon>
        <taxon>Phthiraptera</taxon>
        <taxon>Anoplura</taxon>
        <taxon>Polyplacidae</taxon>
        <taxon>Polyplax</taxon>
    </lineage>
</organism>
<accession>A0AAN8P7H6</accession>
<dbReference type="AlphaFoldDB" id="A0AAN8P7H6"/>
<proteinExistence type="predicted"/>
<evidence type="ECO:0000313" key="3">
    <source>
        <dbReference type="Proteomes" id="UP001372834"/>
    </source>
</evidence>
<evidence type="ECO:0000256" key="1">
    <source>
        <dbReference type="SAM" id="Phobius"/>
    </source>
</evidence>
<sequence length="79" mass="8842">MEGFVKFAENFTAGKSSSQQSTGFIIGLMGLLMIFVVFIGAVYWWKRKYFSKCSLTAGQNKSETTVSFRLAFFVLFTSG</sequence>
<keyword evidence="1" id="KW-1133">Transmembrane helix</keyword>